<dbReference type="SUPFAM" id="SSF51445">
    <property type="entry name" value="(Trans)glycosidases"/>
    <property type="match status" value="1"/>
</dbReference>
<proteinExistence type="predicted"/>
<dbReference type="RefSeq" id="WP_268441593.1">
    <property type="nucleotide sequence ID" value="NZ_CP113836.1"/>
</dbReference>
<evidence type="ECO:0008006" key="3">
    <source>
        <dbReference type="Google" id="ProtNLM"/>
    </source>
</evidence>
<dbReference type="InterPro" id="IPR051923">
    <property type="entry name" value="Glycosyl_Hydrolase_39"/>
</dbReference>
<accession>A0ABY7AVJ8</accession>
<name>A0ABY7AVJ8_9PSEU</name>
<dbReference type="Gene3D" id="3.20.20.80">
    <property type="entry name" value="Glycosidases"/>
    <property type="match status" value="1"/>
</dbReference>
<dbReference type="PANTHER" id="PTHR12631:SF10">
    <property type="entry name" value="BETA-XYLOSIDASE-LIKE PROTEIN-RELATED"/>
    <property type="match status" value="1"/>
</dbReference>
<dbReference type="Proteomes" id="UP001163203">
    <property type="component" value="Chromosome"/>
</dbReference>
<sequence>MLVLTLAQCAAKAPSGLDPGETGMVLGVTHAQFSLDPQLSPAQRAEGERLLGATPLLQNQHLMGWGVTNPEPSPGTYDWSDLDTRMRLIERTGGTPVLTLCCAPDWMKGGAPGTTDWDRLTVAPLPEHYRDFANLAAEAARRYPRVRYFQVWNELKGFWDERANTWDAAGFTDFYNAVYDAVKRVRPDAEIGGPYVVFTLYASTNPPSPLSGAYGSVDPRVLALVRYWNEHKHGADFAAADASTVTRDEGLITSPAAAGAVFSDVTRWLHGLTGLPVWWSEFYPLAPPGPGDPAGTDRVRAVLCLDAVARAAEAGAAAMLLWQPQDDGELPFAALWTQPRDGTPVGPTSLTEAWTWLAPRLRDRSIRVVRDVPGGLVRFEGRDRTLTLNVSGSSTLRITGGSARTLPPYSLTFG</sequence>
<evidence type="ECO:0000313" key="1">
    <source>
        <dbReference type="EMBL" id="WAL63513.1"/>
    </source>
</evidence>
<protein>
    <recommendedName>
        <fullName evidence="3">Xylan 1,4-beta-xylosidase</fullName>
    </recommendedName>
</protein>
<dbReference type="InterPro" id="IPR017853">
    <property type="entry name" value="GH"/>
</dbReference>
<evidence type="ECO:0000313" key="2">
    <source>
        <dbReference type="Proteomes" id="UP001163203"/>
    </source>
</evidence>
<reference evidence="1" key="1">
    <citation type="submission" date="2022-11" db="EMBL/GenBank/DDBJ databases">
        <authorList>
            <person name="Mo P."/>
        </authorList>
    </citation>
    <scope>NUCLEOTIDE SEQUENCE</scope>
    <source>
        <strain evidence="1">HUAS 11-8</strain>
    </source>
</reference>
<organism evidence="1 2">
    <name type="scientific">Amycolatopsis cynarae</name>
    <dbReference type="NCBI Taxonomy" id="2995223"/>
    <lineage>
        <taxon>Bacteria</taxon>
        <taxon>Bacillati</taxon>
        <taxon>Actinomycetota</taxon>
        <taxon>Actinomycetes</taxon>
        <taxon>Pseudonocardiales</taxon>
        <taxon>Pseudonocardiaceae</taxon>
        <taxon>Amycolatopsis</taxon>
    </lineage>
</organism>
<dbReference type="EMBL" id="CP113836">
    <property type="protein sequence ID" value="WAL63513.1"/>
    <property type="molecule type" value="Genomic_DNA"/>
</dbReference>
<gene>
    <name evidence="1" type="ORF">ORV05_21135</name>
</gene>
<keyword evidence="2" id="KW-1185">Reference proteome</keyword>
<dbReference type="PANTHER" id="PTHR12631">
    <property type="entry name" value="ALPHA-L-IDURONIDASE"/>
    <property type="match status" value="1"/>
</dbReference>